<dbReference type="Pfam" id="PF02368">
    <property type="entry name" value="Big_2"/>
    <property type="match status" value="2"/>
</dbReference>
<accession>A0A9D1E3S8</accession>
<feature type="domain" description="BIG2" evidence="1">
    <location>
        <begin position="37"/>
        <end position="122"/>
    </location>
</feature>
<proteinExistence type="predicted"/>
<name>A0A9D1E3S8_9BACT</name>
<reference evidence="2" key="2">
    <citation type="journal article" date="2021" name="PeerJ">
        <title>Extensive microbial diversity within the chicken gut microbiome revealed by metagenomics and culture.</title>
        <authorList>
            <person name="Gilroy R."/>
            <person name="Ravi A."/>
            <person name="Getino M."/>
            <person name="Pursley I."/>
            <person name="Horton D.L."/>
            <person name="Alikhan N.F."/>
            <person name="Baker D."/>
            <person name="Gharbi K."/>
            <person name="Hall N."/>
            <person name="Watson M."/>
            <person name="Adriaenssens E.M."/>
            <person name="Foster-Nyarko E."/>
            <person name="Jarju S."/>
            <person name="Secka A."/>
            <person name="Antonio M."/>
            <person name="Oren A."/>
            <person name="Chaudhuri R.R."/>
            <person name="La Ragione R."/>
            <person name="Hildebrand F."/>
            <person name="Pallen M.J."/>
        </authorList>
    </citation>
    <scope>NUCLEOTIDE SEQUENCE</scope>
    <source>
        <strain evidence="2">CHK121-14286</strain>
    </source>
</reference>
<dbReference type="EMBL" id="DVHL01000015">
    <property type="protein sequence ID" value="HIR65582.1"/>
    <property type="molecule type" value="Genomic_DNA"/>
</dbReference>
<dbReference type="SMART" id="SM00635">
    <property type="entry name" value="BID_2"/>
    <property type="match status" value="4"/>
</dbReference>
<evidence type="ECO:0000259" key="1">
    <source>
        <dbReference type="SMART" id="SM00635"/>
    </source>
</evidence>
<dbReference type="Proteomes" id="UP000824200">
    <property type="component" value="Unassembled WGS sequence"/>
</dbReference>
<sequence length="1075" mass="117564">MKNMKTKVIALVLVIPLLLIFTTGSVVQATELLVDVPVTSVTILGERNRRIDIAEEGTLKIETEVLPANATNAKVTYSAEAVEGQQKAEVIISDDGTVKPLTAGTVNIVAYADGKSDSITVTFYSSLPMGVYQYLTEVNLAVGGSTQIRSGVDYAISPDDASVTNAVWESENTDIASVSNGRITAHSAGNTAVNVTFDGIKTDGNGNVSPQTFSMRFDVTVTVDMPETGVSINGASEGTFPLNTSDKNNPQTFSFLYDSEKLSLEDINLHYDSEKFSLVEITAQTQTLSQQNYSVATLKAAFSDSMAYGESDEIVLEKDGERLATFTMVYALLTTAEMIPQSTDLVVSKNNNTFVEFTVLTNAEEMYGYDFQTGQRAQRYNVTYSSSDAQILRVQSQDNRCIATPLAEGTVTVYATVTDRSNGKVLAKTEIQFTVHNPYTQLLFELNPTNYGLQREYVLGRYNIDVSEGNNVLTPLSGENALTLAVKAYTVKGETTPDFSKVKFESSNEKIATVNNLGQISLGSQSGYVTITVTNIEYGSTASAQVTIHCRANGVNVYDYDQLMAVTQGKQYETVLQNNIMLAPKIAQNTADGNFPFLAYANSCVKTTDATADDKYYENKGGKSTIKYAVEFSANVYGNGYFIDADNLTQKLFSRSGNRVFTGPTDLVSWGNNTEKIAVKSQDNTVFLVKTDNVAICNVELKGCSDASLVAQNENGTSYTDLGKLDYCGTVLEVASDNVTVSYSRLNNGRTVLRIFGKASASLADVQSNPQSFKAEVTVNNCLLGYAREFILKMGTNQINRVSPSNYTDFGITYLNKISGTISQEVYDEASPFFTKANGENYLPKDAANATDDYFNNNYVLTDVTLEDCAFRNAGLFSVGLESMFGGLCLHRYDYSDNYAFCSKLNWGGIAGASYPAALHLKGDVRFYDWKQVDSVNSDTLLEGSDTEVAQLIGLNLDFSELIGNYDAQLQQSEKLMQDYNGQKYVNGAIAFYGGGKNYSYVDTSEVSGEFHSLANYTVPVTYFIAQGNARLIYYTAGQEDFRFMLYNSASSFNVQKQFNDFASGQALNWLYRTV</sequence>
<organism evidence="2 3">
    <name type="scientific">Candidatus Fimimonas gallinarum</name>
    <dbReference type="NCBI Taxonomy" id="2840821"/>
    <lineage>
        <taxon>Bacteria</taxon>
        <taxon>Pseudomonadati</taxon>
        <taxon>Myxococcota</taxon>
        <taxon>Myxococcia</taxon>
        <taxon>Myxococcales</taxon>
        <taxon>Cystobacterineae</taxon>
        <taxon>Myxococcaceae</taxon>
        <taxon>Myxococcaceae incertae sedis</taxon>
        <taxon>Candidatus Fimimonas</taxon>
    </lineage>
</organism>
<feature type="domain" description="BIG2" evidence="1">
    <location>
        <begin position="353"/>
        <end position="427"/>
    </location>
</feature>
<feature type="domain" description="BIG2" evidence="1">
    <location>
        <begin position="467"/>
        <end position="545"/>
    </location>
</feature>
<dbReference type="InterPro" id="IPR003343">
    <property type="entry name" value="Big_2"/>
</dbReference>
<evidence type="ECO:0000313" key="3">
    <source>
        <dbReference type="Proteomes" id="UP000824200"/>
    </source>
</evidence>
<dbReference type="Gene3D" id="2.60.40.1080">
    <property type="match status" value="4"/>
</dbReference>
<gene>
    <name evidence="2" type="ORF">IAC95_01675</name>
</gene>
<feature type="domain" description="BIG2" evidence="1">
    <location>
        <begin position="127"/>
        <end position="207"/>
    </location>
</feature>
<comment type="caution">
    <text evidence="2">The sequence shown here is derived from an EMBL/GenBank/DDBJ whole genome shotgun (WGS) entry which is preliminary data.</text>
</comment>
<evidence type="ECO:0000313" key="2">
    <source>
        <dbReference type="EMBL" id="HIR65582.1"/>
    </source>
</evidence>
<reference evidence="2" key="1">
    <citation type="submission" date="2020-10" db="EMBL/GenBank/DDBJ databases">
        <authorList>
            <person name="Gilroy R."/>
        </authorList>
    </citation>
    <scope>NUCLEOTIDE SEQUENCE</scope>
    <source>
        <strain evidence="2">CHK121-14286</strain>
    </source>
</reference>
<protein>
    <submittedName>
        <fullName evidence="2">Ig-like domain-containing protein</fullName>
    </submittedName>
</protein>
<dbReference type="AlphaFoldDB" id="A0A9D1E3S8"/>
<dbReference type="InterPro" id="IPR008964">
    <property type="entry name" value="Invasin/intimin_cell_adhesion"/>
</dbReference>
<dbReference type="SUPFAM" id="SSF49373">
    <property type="entry name" value="Invasin/intimin cell-adhesion fragments"/>
    <property type="match status" value="2"/>
</dbReference>